<gene>
    <name evidence="3" type="ORF">JIN81_02420</name>
</gene>
<protein>
    <recommendedName>
        <fullName evidence="5">AsmA-like C-terminal domain-containing protein</fullName>
    </recommendedName>
</protein>
<keyword evidence="2" id="KW-0812">Transmembrane</keyword>
<evidence type="ECO:0000256" key="1">
    <source>
        <dbReference type="SAM" id="MobiDB-lite"/>
    </source>
</evidence>
<keyword evidence="4" id="KW-1185">Reference proteome</keyword>
<comment type="caution">
    <text evidence="3">The sequence shown here is derived from an EMBL/GenBank/DDBJ whole genome shotgun (WGS) entry which is preliminary data.</text>
</comment>
<accession>A0A934VET6</accession>
<dbReference type="EMBL" id="JAENII010000002">
    <property type="protein sequence ID" value="MBK1825860.1"/>
    <property type="molecule type" value="Genomic_DNA"/>
</dbReference>
<proteinExistence type="predicted"/>
<feature type="compositionally biased region" description="Basic residues" evidence="1">
    <location>
        <begin position="43"/>
        <end position="53"/>
    </location>
</feature>
<name>A0A934VET6_9BACT</name>
<sequence>MSDSDQESYSLDEMMNRLRSQGEQAAEGDERLVTRPDGTQVVKVRKRKRRSHQPHKEEEMKRRKRSLVVAALVSVVVVSLALGIFGWVLYLNGSGYRDQVVARVEQWTGAEVEMRSFRATPVSAAADLMQLSWPETSPVARMKLNAVRGDLRLSSHLSGTWRGERMVAGSGEIVLRAAAAAGEESTTLVDEELPFQSPMQVSRLNVVFGDGERAALALRETQALMTVPDPALPSSNIIFEGGTTRLGRWGLFEVDSASLSLSSSGVRLGNLRLGSEAAPEAVIRLSGENFPDIAVRGGPTVLGLEVREIPSALLLGPSMGTLIEGRFETPDGDDSSRCELDVTNLETLRISGAVHNTKATSLKLFRLQMFDALAEMMDNPRFTQPRFEKRSSLRFERTMTGVRLSEINLDSDGMLRLRGEMSEANGKLSGALQVGIPEILMAAAPSREVPLVFRESSQGYRWCTVRLSGTTSKPVDDLASQFQQAREGSSPTTTGARGLDDEFRDLTTPE</sequence>
<evidence type="ECO:0008006" key="5">
    <source>
        <dbReference type="Google" id="ProtNLM"/>
    </source>
</evidence>
<feature type="compositionally biased region" description="Basic and acidic residues" evidence="1">
    <location>
        <begin position="498"/>
        <end position="510"/>
    </location>
</feature>
<dbReference type="RefSeq" id="WP_200275960.1">
    <property type="nucleotide sequence ID" value="NZ_JAENII010000002.1"/>
</dbReference>
<reference evidence="3" key="1">
    <citation type="submission" date="2021-01" db="EMBL/GenBank/DDBJ databases">
        <title>Modified the classification status of verrucomicrobia.</title>
        <authorList>
            <person name="Feng X."/>
        </authorList>
    </citation>
    <scope>NUCLEOTIDE SEQUENCE</scope>
    <source>
        <strain evidence="3">KCTC 22201</strain>
    </source>
</reference>
<evidence type="ECO:0000313" key="4">
    <source>
        <dbReference type="Proteomes" id="UP000658278"/>
    </source>
</evidence>
<feature type="region of interest" description="Disordered" evidence="1">
    <location>
        <begin position="481"/>
        <end position="510"/>
    </location>
</feature>
<evidence type="ECO:0000313" key="3">
    <source>
        <dbReference type="EMBL" id="MBK1825860.1"/>
    </source>
</evidence>
<feature type="compositionally biased region" description="Polar residues" evidence="1">
    <location>
        <begin position="481"/>
        <end position="495"/>
    </location>
</feature>
<evidence type="ECO:0000256" key="2">
    <source>
        <dbReference type="SAM" id="Phobius"/>
    </source>
</evidence>
<organism evidence="3 4">
    <name type="scientific">Haloferula rosea</name>
    <dbReference type="NCBI Taxonomy" id="490093"/>
    <lineage>
        <taxon>Bacteria</taxon>
        <taxon>Pseudomonadati</taxon>
        <taxon>Verrucomicrobiota</taxon>
        <taxon>Verrucomicrobiia</taxon>
        <taxon>Verrucomicrobiales</taxon>
        <taxon>Verrucomicrobiaceae</taxon>
        <taxon>Haloferula</taxon>
    </lineage>
</organism>
<keyword evidence="2" id="KW-1133">Transmembrane helix</keyword>
<dbReference type="AlphaFoldDB" id="A0A934VET6"/>
<feature type="region of interest" description="Disordered" evidence="1">
    <location>
        <begin position="1"/>
        <end position="61"/>
    </location>
</feature>
<feature type="transmembrane region" description="Helical" evidence="2">
    <location>
        <begin position="67"/>
        <end position="90"/>
    </location>
</feature>
<dbReference type="Proteomes" id="UP000658278">
    <property type="component" value="Unassembled WGS sequence"/>
</dbReference>
<keyword evidence="2" id="KW-0472">Membrane</keyword>